<evidence type="ECO:0000256" key="7">
    <source>
        <dbReference type="RuleBase" id="RU363032"/>
    </source>
</evidence>
<evidence type="ECO:0000256" key="4">
    <source>
        <dbReference type="ARBA" id="ARBA00022692"/>
    </source>
</evidence>
<dbReference type="KEGG" id="aft:BBF96_07550"/>
<feature type="transmembrane region" description="Helical" evidence="7">
    <location>
        <begin position="160"/>
        <end position="180"/>
    </location>
</feature>
<dbReference type="SUPFAM" id="SSF160964">
    <property type="entry name" value="MalF N-terminal region-like"/>
    <property type="match status" value="1"/>
</dbReference>
<accession>A0A3S9SYL3</accession>
<evidence type="ECO:0000256" key="6">
    <source>
        <dbReference type="ARBA" id="ARBA00023136"/>
    </source>
</evidence>
<keyword evidence="3" id="KW-1003">Cell membrane</keyword>
<evidence type="ECO:0000256" key="1">
    <source>
        <dbReference type="ARBA" id="ARBA00004651"/>
    </source>
</evidence>
<dbReference type="RefSeq" id="WP_127016580.1">
    <property type="nucleotide sequence ID" value="NZ_CP016379.1"/>
</dbReference>
<evidence type="ECO:0000259" key="8">
    <source>
        <dbReference type="PROSITE" id="PS50928"/>
    </source>
</evidence>
<feature type="transmembrane region" description="Helical" evidence="7">
    <location>
        <begin position="234"/>
        <end position="252"/>
    </location>
</feature>
<dbReference type="PROSITE" id="PS50928">
    <property type="entry name" value="ABC_TM1"/>
    <property type="match status" value="1"/>
</dbReference>
<reference evidence="9 10" key="1">
    <citation type="submission" date="2016-07" db="EMBL/GenBank/DDBJ databases">
        <title>Genome and transcriptome analysis of iron-reducing fermentative bacteria Anoxybacter fermentans.</title>
        <authorList>
            <person name="Zeng X."/>
            <person name="Shao Z."/>
        </authorList>
    </citation>
    <scope>NUCLEOTIDE SEQUENCE [LARGE SCALE GENOMIC DNA]</scope>
    <source>
        <strain evidence="9 10">DY22613</strain>
    </source>
</reference>
<feature type="domain" description="ABC transmembrane type-1" evidence="8">
    <location>
        <begin position="69"/>
        <end position="282"/>
    </location>
</feature>
<name>A0A3S9SYL3_9FIRM</name>
<dbReference type="GO" id="GO:0055085">
    <property type="term" value="P:transmembrane transport"/>
    <property type="evidence" value="ECO:0007669"/>
    <property type="project" value="InterPro"/>
</dbReference>
<dbReference type="PANTHER" id="PTHR30193">
    <property type="entry name" value="ABC TRANSPORTER PERMEASE PROTEIN"/>
    <property type="match status" value="1"/>
</dbReference>
<proteinExistence type="inferred from homology"/>
<feature type="transmembrane region" description="Helical" evidence="7">
    <location>
        <begin position="12"/>
        <end position="39"/>
    </location>
</feature>
<evidence type="ECO:0000313" key="9">
    <source>
        <dbReference type="EMBL" id="AZR73252.1"/>
    </source>
</evidence>
<evidence type="ECO:0000256" key="2">
    <source>
        <dbReference type="ARBA" id="ARBA00022448"/>
    </source>
</evidence>
<dbReference type="Gene3D" id="1.10.3720.10">
    <property type="entry name" value="MetI-like"/>
    <property type="match status" value="1"/>
</dbReference>
<dbReference type="InterPro" id="IPR035906">
    <property type="entry name" value="MetI-like_sf"/>
</dbReference>
<evidence type="ECO:0000256" key="5">
    <source>
        <dbReference type="ARBA" id="ARBA00022989"/>
    </source>
</evidence>
<dbReference type="PANTHER" id="PTHR30193:SF1">
    <property type="entry name" value="ABC TRANSPORTER PERMEASE PROTEIN YESP-RELATED"/>
    <property type="match status" value="1"/>
</dbReference>
<sequence>MAKYSKLRRRENLLGYLFILPWILGFLIFTVFPMGYSIWLSFTKWNLFTPPRWVGFDNYVKLLTEDPKFWQSLKVTTIYSIFSIPLGILGSLSVALLLNQKFKGVYIFRTIYYLPAVVSGVAVSLLWKWIFSPDFGLINFVLSKFGITGPGWLSDPAWTLPAYIIMSLWGVGGGMVIYLAGLNDIPVQLYEAAEIDGANRWQKFIKITLPMLSPVIFFNLIMGIIGAFQTFTQAYIMGGAGNAGLFYVLYLFQNAFSDFKMGYASAQAWILFLIILVLTLLVFKSSDAWVFYQGAFNENKKGGKKE</sequence>
<feature type="transmembrane region" description="Helical" evidence="7">
    <location>
        <begin position="209"/>
        <end position="228"/>
    </location>
</feature>
<keyword evidence="6 7" id="KW-0472">Membrane</keyword>
<protein>
    <submittedName>
        <fullName evidence="9">ABC transporter permease</fullName>
    </submittedName>
</protein>
<dbReference type="EMBL" id="CP016379">
    <property type="protein sequence ID" value="AZR73252.1"/>
    <property type="molecule type" value="Genomic_DNA"/>
</dbReference>
<feature type="transmembrane region" description="Helical" evidence="7">
    <location>
        <begin position="110"/>
        <end position="130"/>
    </location>
</feature>
<keyword evidence="4 7" id="KW-0812">Transmembrane</keyword>
<keyword evidence="2 7" id="KW-0813">Transport</keyword>
<dbReference type="SUPFAM" id="SSF161098">
    <property type="entry name" value="MetI-like"/>
    <property type="match status" value="1"/>
</dbReference>
<evidence type="ECO:0000313" key="10">
    <source>
        <dbReference type="Proteomes" id="UP000267250"/>
    </source>
</evidence>
<dbReference type="AlphaFoldDB" id="A0A3S9SYL3"/>
<dbReference type="Proteomes" id="UP000267250">
    <property type="component" value="Chromosome"/>
</dbReference>
<feature type="transmembrane region" description="Helical" evidence="7">
    <location>
        <begin position="264"/>
        <end position="283"/>
    </location>
</feature>
<dbReference type="OrthoDB" id="367897at2"/>
<feature type="transmembrane region" description="Helical" evidence="7">
    <location>
        <begin position="78"/>
        <end position="98"/>
    </location>
</feature>
<dbReference type="InterPro" id="IPR000515">
    <property type="entry name" value="MetI-like"/>
</dbReference>
<dbReference type="GO" id="GO:0005886">
    <property type="term" value="C:plasma membrane"/>
    <property type="evidence" value="ECO:0007669"/>
    <property type="project" value="UniProtKB-SubCell"/>
</dbReference>
<dbReference type="CDD" id="cd06261">
    <property type="entry name" value="TM_PBP2"/>
    <property type="match status" value="1"/>
</dbReference>
<dbReference type="InterPro" id="IPR051393">
    <property type="entry name" value="ABC_transporter_permease"/>
</dbReference>
<keyword evidence="5 7" id="KW-1133">Transmembrane helix</keyword>
<keyword evidence="10" id="KW-1185">Reference proteome</keyword>
<gene>
    <name evidence="9" type="ORF">BBF96_07550</name>
</gene>
<comment type="similarity">
    <text evidence="7">Belongs to the binding-protein-dependent transport system permease family.</text>
</comment>
<dbReference type="Pfam" id="PF00528">
    <property type="entry name" value="BPD_transp_1"/>
    <property type="match status" value="1"/>
</dbReference>
<organism evidence="9 10">
    <name type="scientific">Anoxybacter fermentans</name>
    <dbReference type="NCBI Taxonomy" id="1323375"/>
    <lineage>
        <taxon>Bacteria</taxon>
        <taxon>Bacillati</taxon>
        <taxon>Bacillota</taxon>
        <taxon>Clostridia</taxon>
        <taxon>Halanaerobiales</taxon>
        <taxon>Anoxybacter</taxon>
    </lineage>
</organism>
<evidence type="ECO:0000256" key="3">
    <source>
        <dbReference type="ARBA" id="ARBA00022475"/>
    </source>
</evidence>
<comment type="subcellular location">
    <subcellularLocation>
        <location evidence="1 7">Cell membrane</location>
        <topology evidence="1 7">Multi-pass membrane protein</topology>
    </subcellularLocation>
</comment>